<evidence type="ECO:0000256" key="5">
    <source>
        <dbReference type="ARBA" id="ARBA00022827"/>
    </source>
</evidence>
<dbReference type="SUPFAM" id="SSF51905">
    <property type="entry name" value="FAD/NAD(P)-binding domain"/>
    <property type="match status" value="2"/>
</dbReference>
<dbReference type="PANTHER" id="PTHR43539:SF9">
    <property type="entry name" value="INDOLE-3-PYRUVATE MONOOXYGENASE YUCCA11-RELATED"/>
    <property type="match status" value="1"/>
</dbReference>
<dbReference type="InterPro" id="IPR050982">
    <property type="entry name" value="Auxin_biosynth/cation_transpt"/>
</dbReference>
<dbReference type="KEGG" id="peu:105136462"/>
<keyword evidence="10 12" id="KW-0503">Monooxygenase</keyword>
<reference evidence="12" key="1">
    <citation type="submission" date="2025-08" db="UniProtKB">
        <authorList>
            <consortium name="RefSeq"/>
        </authorList>
    </citation>
    <scope>IDENTIFICATION</scope>
</reference>
<dbReference type="GO" id="GO:0050660">
    <property type="term" value="F:flavin adenine dinucleotide binding"/>
    <property type="evidence" value="ECO:0007669"/>
    <property type="project" value="InterPro"/>
</dbReference>
<dbReference type="InterPro" id="IPR020946">
    <property type="entry name" value="Flavin_mOase-like"/>
</dbReference>
<protein>
    <recommendedName>
        <fullName evidence="10">Flavin-containing monooxygenase</fullName>
        <ecNumber evidence="10">1.-.-.-</ecNumber>
    </recommendedName>
</protein>
<dbReference type="PANTHER" id="PTHR43539">
    <property type="entry name" value="FLAVIN-BINDING MONOOXYGENASE-LIKE PROTEIN (AFU_ORTHOLOGUE AFUA_4G09220)"/>
    <property type="match status" value="1"/>
</dbReference>
<dbReference type="GO" id="GO:0004499">
    <property type="term" value="F:N,N-dimethylaniline monooxygenase activity"/>
    <property type="evidence" value="ECO:0007669"/>
    <property type="project" value="InterPro"/>
</dbReference>
<dbReference type="EC" id="1.-.-.-" evidence="10"/>
<sequence length="383" mass="42298">MEEVAVIIVGAGPSGIATSACLNRLEIPNIVLEREGCCGSLWKKRAYDRLKLHIPKQYCELPYMSYPSNAPTFVPRNGFIAYLDEYLSHFGVTPRFNRSVGLAFYDVDAGKWRLEVTNVCSHVKEVYVAQFLVVATGENAEGVIPDIPGLGGFAGEYMHASQFSNGREYRGKDVLVVGCGNSGMEISYDLCQSNARTSIVNRSPVHVVTKEMVSLAMILLKFLSVTSVDTILAKLCKLRFDDLSEYGIQRPEEGPFYLKKTQGRSPTIDVGCVDRIKEGKIKVFPSMANIQGKKIEFTNGESNQFDVIIFATGYRSTVGRWLKGGEELFDDNGFPKQDLVNKWKGSNGLYCVGFARNGLLAISSDAKNVSQDISTLILNCQNC</sequence>
<keyword evidence="7 10" id="KW-0560">Oxidoreductase</keyword>
<dbReference type="GO" id="GO:0103075">
    <property type="term" value="F:indole-3-pyruvate monooxygenase activity"/>
    <property type="evidence" value="ECO:0007669"/>
    <property type="project" value="UniProtKB-EC"/>
</dbReference>
<evidence type="ECO:0000256" key="8">
    <source>
        <dbReference type="ARBA" id="ARBA00023070"/>
    </source>
</evidence>
<dbReference type="PIRSF" id="PIRSF000332">
    <property type="entry name" value="FMO"/>
    <property type="match status" value="1"/>
</dbReference>
<comment type="cofactor">
    <cofactor evidence="1 10">
        <name>FAD</name>
        <dbReference type="ChEBI" id="CHEBI:57692"/>
    </cofactor>
</comment>
<comment type="pathway">
    <text evidence="2">Plant hormone metabolism; auxin biosynthesis.</text>
</comment>
<dbReference type="GeneID" id="105136462"/>
<evidence type="ECO:0000256" key="4">
    <source>
        <dbReference type="ARBA" id="ARBA00022630"/>
    </source>
</evidence>
<dbReference type="GO" id="GO:0009851">
    <property type="term" value="P:auxin biosynthetic process"/>
    <property type="evidence" value="ECO:0007669"/>
    <property type="project" value="UniProtKB-KW"/>
</dbReference>
<dbReference type="Proteomes" id="UP000694918">
    <property type="component" value="Unplaced"/>
</dbReference>
<keyword evidence="11" id="KW-1185">Reference proteome</keyword>
<evidence type="ECO:0000256" key="9">
    <source>
        <dbReference type="ARBA" id="ARBA00047707"/>
    </source>
</evidence>
<dbReference type="GO" id="GO:0050661">
    <property type="term" value="F:NADP binding"/>
    <property type="evidence" value="ECO:0007669"/>
    <property type="project" value="InterPro"/>
</dbReference>
<dbReference type="PRINTS" id="PR00469">
    <property type="entry name" value="PNDRDTASEII"/>
</dbReference>
<evidence type="ECO:0000313" key="12">
    <source>
        <dbReference type="RefSeq" id="XP_011040122.1"/>
    </source>
</evidence>
<dbReference type="Pfam" id="PF00743">
    <property type="entry name" value="FMO-like"/>
    <property type="match status" value="1"/>
</dbReference>
<evidence type="ECO:0000313" key="11">
    <source>
        <dbReference type="Proteomes" id="UP000694918"/>
    </source>
</evidence>
<accession>A0AAJ6Y2H7</accession>
<keyword evidence="4 10" id="KW-0285">Flavoprotein</keyword>
<gene>
    <name evidence="12" type="primary">LOC105136462</name>
</gene>
<evidence type="ECO:0000256" key="7">
    <source>
        <dbReference type="ARBA" id="ARBA00023002"/>
    </source>
</evidence>
<dbReference type="PRINTS" id="PR00368">
    <property type="entry name" value="FADPNR"/>
</dbReference>
<comment type="catalytic activity">
    <reaction evidence="9">
        <text>indole-3-pyruvate + NADPH + O2 + H(+) = (indol-3-yl)acetate + CO2 + NADP(+) + H2O</text>
        <dbReference type="Rhea" id="RHEA:34331"/>
        <dbReference type="ChEBI" id="CHEBI:15377"/>
        <dbReference type="ChEBI" id="CHEBI:15378"/>
        <dbReference type="ChEBI" id="CHEBI:15379"/>
        <dbReference type="ChEBI" id="CHEBI:16526"/>
        <dbReference type="ChEBI" id="CHEBI:17640"/>
        <dbReference type="ChEBI" id="CHEBI:30854"/>
        <dbReference type="ChEBI" id="CHEBI:57783"/>
        <dbReference type="ChEBI" id="CHEBI:58349"/>
        <dbReference type="EC" id="1.14.13.168"/>
    </reaction>
</comment>
<evidence type="ECO:0000256" key="1">
    <source>
        <dbReference type="ARBA" id="ARBA00001974"/>
    </source>
</evidence>
<keyword evidence="5 10" id="KW-0274">FAD</keyword>
<evidence type="ECO:0000256" key="2">
    <source>
        <dbReference type="ARBA" id="ARBA00004814"/>
    </source>
</evidence>
<comment type="similarity">
    <text evidence="3 10">Belongs to the FMO family.</text>
</comment>
<evidence type="ECO:0000256" key="10">
    <source>
        <dbReference type="RuleBase" id="RU361177"/>
    </source>
</evidence>
<keyword evidence="6" id="KW-0521">NADP</keyword>
<dbReference type="InterPro" id="IPR000960">
    <property type="entry name" value="Flavin_mOase"/>
</dbReference>
<evidence type="ECO:0000256" key="3">
    <source>
        <dbReference type="ARBA" id="ARBA00009183"/>
    </source>
</evidence>
<name>A0AAJ6Y2H7_POPEU</name>
<keyword evidence="8" id="KW-0073">Auxin biosynthesis</keyword>
<organism evidence="11 12">
    <name type="scientific">Populus euphratica</name>
    <name type="common">Euphrates poplar</name>
    <dbReference type="NCBI Taxonomy" id="75702"/>
    <lineage>
        <taxon>Eukaryota</taxon>
        <taxon>Viridiplantae</taxon>
        <taxon>Streptophyta</taxon>
        <taxon>Embryophyta</taxon>
        <taxon>Tracheophyta</taxon>
        <taxon>Spermatophyta</taxon>
        <taxon>Magnoliopsida</taxon>
        <taxon>eudicotyledons</taxon>
        <taxon>Gunneridae</taxon>
        <taxon>Pentapetalae</taxon>
        <taxon>rosids</taxon>
        <taxon>fabids</taxon>
        <taxon>Malpighiales</taxon>
        <taxon>Salicaceae</taxon>
        <taxon>Saliceae</taxon>
        <taxon>Populus</taxon>
    </lineage>
</organism>
<dbReference type="AlphaFoldDB" id="A0AAJ6Y2H7"/>
<dbReference type="InterPro" id="IPR036188">
    <property type="entry name" value="FAD/NAD-bd_sf"/>
</dbReference>
<proteinExistence type="inferred from homology"/>
<dbReference type="Gene3D" id="3.50.50.60">
    <property type="entry name" value="FAD/NAD(P)-binding domain"/>
    <property type="match status" value="1"/>
</dbReference>
<evidence type="ECO:0000256" key="6">
    <source>
        <dbReference type="ARBA" id="ARBA00022857"/>
    </source>
</evidence>
<dbReference type="RefSeq" id="XP_011040122.1">
    <property type="nucleotide sequence ID" value="XM_011041820.1"/>
</dbReference>